<feature type="region of interest" description="Disordered" evidence="1">
    <location>
        <begin position="1"/>
        <end position="35"/>
    </location>
</feature>
<dbReference type="AlphaFoldDB" id="A0A4C1ZMK6"/>
<reference evidence="2 3" key="1">
    <citation type="journal article" date="2019" name="Commun. Biol.">
        <title>The bagworm genome reveals a unique fibroin gene that provides high tensile strength.</title>
        <authorList>
            <person name="Kono N."/>
            <person name="Nakamura H."/>
            <person name="Ohtoshi R."/>
            <person name="Tomita M."/>
            <person name="Numata K."/>
            <person name="Arakawa K."/>
        </authorList>
    </citation>
    <scope>NUCLEOTIDE SEQUENCE [LARGE SCALE GENOMIC DNA]</scope>
</reference>
<evidence type="ECO:0000256" key="1">
    <source>
        <dbReference type="SAM" id="MobiDB-lite"/>
    </source>
</evidence>
<sequence>MGDDARARRSGQSKLRAGGGAPRPPSRDFPSLRRSRRACKRDTISPYDSHFLSRLPLRAGIGSDDGTRTGIGSAIDRCKSYVFCYRLRACLLSQRTRLGGAGGAVVYRAWDGNRMNSPRPPPDPTATAELCIEIFSPRYPRNLRRTPRLSLSSRSGGAPAPVLEIFHLSGHERVGWDYSATYIRHLGTPEEQNNGPGAIPSYKRPKTYAGCPRRLYVGHGSRPISSSGIISVLKINVCHLFRTNRNRDWSGIKIQSEMKNRIENGANIRPERKLRTGLRS</sequence>
<evidence type="ECO:0000313" key="2">
    <source>
        <dbReference type="EMBL" id="GBP88314.1"/>
    </source>
</evidence>
<dbReference type="EMBL" id="BGZK01001922">
    <property type="protein sequence ID" value="GBP88314.1"/>
    <property type="molecule type" value="Genomic_DNA"/>
</dbReference>
<evidence type="ECO:0000313" key="3">
    <source>
        <dbReference type="Proteomes" id="UP000299102"/>
    </source>
</evidence>
<organism evidence="2 3">
    <name type="scientific">Eumeta variegata</name>
    <name type="common">Bagworm moth</name>
    <name type="synonym">Eumeta japonica</name>
    <dbReference type="NCBI Taxonomy" id="151549"/>
    <lineage>
        <taxon>Eukaryota</taxon>
        <taxon>Metazoa</taxon>
        <taxon>Ecdysozoa</taxon>
        <taxon>Arthropoda</taxon>
        <taxon>Hexapoda</taxon>
        <taxon>Insecta</taxon>
        <taxon>Pterygota</taxon>
        <taxon>Neoptera</taxon>
        <taxon>Endopterygota</taxon>
        <taxon>Lepidoptera</taxon>
        <taxon>Glossata</taxon>
        <taxon>Ditrysia</taxon>
        <taxon>Tineoidea</taxon>
        <taxon>Psychidae</taxon>
        <taxon>Oiketicinae</taxon>
        <taxon>Eumeta</taxon>
    </lineage>
</organism>
<comment type="caution">
    <text evidence="2">The sequence shown here is derived from an EMBL/GenBank/DDBJ whole genome shotgun (WGS) entry which is preliminary data.</text>
</comment>
<accession>A0A4C1ZMK6</accession>
<dbReference type="Proteomes" id="UP000299102">
    <property type="component" value="Unassembled WGS sequence"/>
</dbReference>
<keyword evidence="3" id="KW-1185">Reference proteome</keyword>
<protein>
    <submittedName>
        <fullName evidence="2">Uncharacterized protein</fullName>
    </submittedName>
</protein>
<name>A0A4C1ZMK6_EUMVA</name>
<proteinExistence type="predicted"/>
<gene>
    <name evidence="2" type="ORF">EVAR_63595_1</name>
</gene>